<dbReference type="AlphaFoldDB" id="A0A2N3I7H7"/>
<dbReference type="Gene3D" id="1.10.260.40">
    <property type="entry name" value="lambda repressor-like DNA-binding domains"/>
    <property type="match status" value="1"/>
</dbReference>
<protein>
    <submittedName>
        <fullName evidence="5">Transcriptional regulator</fullName>
    </submittedName>
</protein>
<dbReference type="Proteomes" id="UP000233618">
    <property type="component" value="Unassembled WGS sequence"/>
</dbReference>
<dbReference type="InterPro" id="IPR050807">
    <property type="entry name" value="TransReg_Diox_bact_type"/>
</dbReference>
<evidence type="ECO:0000313" key="5">
    <source>
        <dbReference type="EMBL" id="PKQ66282.1"/>
    </source>
</evidence>
<dbReference type="PANTHER" id="PTHR46797">
    <property type="entry name" value="HTH-TYPE TRANSCRIPTIONAL REGULATOR"/>
    <property type="match status" value="1"/>
</dbReference>
<proteinExistence type="predicted"/>
<dbReference type="InterPro" id="IPR001387">
    <property type="entry name" value="Cro/C1-type_HTH"/>
</dbReference>
<dbReference type="CDD" id="cd00093">
    <property type="entry name" value="HTH_XRE"/>
    <property type="match status" value="1"/>
</dbReference>
<dbReference type="GO" id="GO:0005829">
    <property type="term" value="C:cytosol"/>
    <property type="evidence" value="ECO:0007669"/>
    <property type="project" value="TreeGrafter"/>
</dbReference>
<dbReference type="InterPro" id="IPR010982">
    <property type="entry name" value="Lambda_DNA-bd_dom_sf"/>
</dbReference>
<accession>A0A2N3I7H7</accession>
<evidence type="ECO:0000256" key="1">
    <source>
        <dbReference type="ARBA" id="ARBA00023015"/>
    </source>
</evidence>
<organism evidence="5 6">
    <name type="scientific">Labilibaculum manganireducens</name>
    <dbReference type="NCBI Taxonomy" id="1940525"/>
    <lineage>
        <taxon>Bacteria</taxon>
        <taxon>Pseudomonadati</taxon>
        <taxon>Bacteroidota</taxon>
        <taxon>Bacteroidia</taxon>
        <taxon>Marinilabiliales</taxon>
        <taxon>Marinifilaceae</taxon>
        <taxon>Labilibaculum</taxon>
    </lineage>
</organism>
<keyword evidence="3" id="KW-0804">Transcription</keyword>
<keyword evidence="6" id="KW-1185">Reference proteome</keyword>
<evidence type="ECO:0000256" key="3">
    <source>
        <dbReference type="ARBA" id="ARBA00023163"/>
    </source>
</evidence>
<dbReference type="RefSeq" id="WP_101310061.1">
    <property type="nucleotide sequence ID" value="NZ_MVDE01000016.1"/>
</dbReference>
<dbReference type="GO" id="GO:0003700">
    <property type="term" value="F:DNA-binding transcription factor activity"/>
    <property type="evidence" value="ECO:0007669"/>
    <property type="project" value="TreeGrafter"/>
</dbReference>
<gene>
    <name evidence="5" type="ORF">BZG01_11875</name>
</gene>
<dbReference type="GO" id="GO:0003677">
    <property type="term" value="F:DNA binding"/>
    <property type="evidence" value="ECO:0007669"/>
    <property type="project" value="UniProtKB-KW"/>
</dbReference>
<reference evidence="5 6" key="1">
    <citation type="journal article" date="2017" name="Front. Microbiol.">
        <title>Labilibaculum manganireducens gen. nov., sp. nov. and Labilibaculum filiforme sp. nov., Novel Bacteroidetes Isolated from Subsurface Sediments of the Baltic Sea.</title>
        <authorList>
            <person name="Vandieken V."/>
            <person name="Marshall I.P."/>
            <person name="Niemann H."/>
            <person name="Engelen B."/>
            <person name="Cypionka H."/>
        </authorList>
    </citation>
    <scope>NUCLEOTIDE SEQUENCE [LARGE SCALE GENOMIC DNA]</scope>
    <source>
        <strain evidence="5 6">59.10-2M</strain>
    </source>
</reference>
<sequence>MDLQVQFGKRVKELRLAKGLSQEALALKAEVDRTYMTSVENGKRNVAIQNIGKIIAALDISIQDFFTTDIFEGIDE</sequence>
<dbReference type="Pfam" id="PF01381">
    <property type="entry name" value="HTH_3"/>
    <property type="match status" value="1"/>
</dbReference>
<evidence type="ECO:0000259" key="4">
    <source>
        <dbReference type="PROSITE" id="PS50943"/>
    </source>
</evidence>
<dbReference type="PROSITE" id="PS50943">
    <property type="entry name" value="HTH_CROC1"/>
    <property type="match status" value="1"/>
</dbReference>
<keyword evidence="2" id="KW-0238">DNA-binding</keyword>
<name>A0A2N3I7H7_9BACT</name>
<keyword evidence="1" id="KW-0805">Transcription regulation</keyword>
<evidence type="ECO:0000313" key="6">
    <source>
        <dbReference type="Proteomes" id="UP000233618"/>
    </source>
</evidence>
<dbReference type="EMBL" id="MVDE01000016">
    <property type="protein sequence ID" value="PKQ66282.1"/>
    <property type="molecule type" value="Genomic_DNA"/>
</dbReference>
<feature type="domain" description="HTH cro/C1-type" evidence="4">
    <location>
        <begin position="11"/>
        <end position="65"/>
    </location>
</feature>
<dbReference type="SUPFAM" id="SSF47413">
    <property type="entry name" value="lambda repressor-like DNA-binding domains"/>
    <property type="match status" value="1"/>
</dbReference>
<dbReference type="SMART" id="SM00530">
    <property type="entry name" value="HTH_XRE"/>
    <property type="match status" value="1"/>
</dbReference>
<evidence type="ECO:0000256" key="2">
    <source>
        <dbReference type="ARBA" id="ARBA00023125"/>
    </source>
</evidence>
<dbReference type="PANTHER" id="PTHR46797:SF23">
    <property type="entry name" value="HTH-TYPE TRANSCRIPTIONAL REGULATOR SUTR"/>
    <property type="match status" value="1"/>
</dbReference>
<comment type="caution">
    <text evidence="5">The sequence shown here is derived from an EMBL/GenBank/DDBJ whole genome shotgun (WGS) entry which is preliminary data.</text>
</comment>